<keyword evidence="4" id="KW-0804">Transcription</keyword>
<dbReference type="SUPFAM" id="SSF52540">
    <property type="entry name" value="P-loop containing nucleoside triphosphate hydrolases"/>
    <property type="match status" value="1"/>
</dbReference>
<dbReference type="CDD" id="cd00009">
    <property type="entry name" value="AAA"/>
    <property type="match status" value="1"/>
</dbReference>
<keyword evidence="2" id="KW-0067">ATP-binding</keyword>
<dbReference type="InterPro" id="IPR003593">
    <property type="entry name" value="AAA+_ATPase"/>
</dbReference>
<accession>A0ABY1NV91</accession>
<dbReference type="PANTHER" id="PTHR32071:SF119">
    <property type="entry name" value="SIGMA L-DEPENDENT TRANSCRIPTIONAL REGULATOR YPLP-RELATED"/>
    <property type="match status" value="1"/>
</dbReference>
<dbReference type="RefSeq" id="WP_283401033.1">
    <property type="nucleotide sequence ID" value="NZ_FXUB01000006.1"/>
</dbReference>
<feature type="domain" description="Sigma-54 factor interaction" evidence="6">
    <location>
        <begin position="133"/>
        <end position="362"/>
    </location>
</feature>
<feature type="domain" description="Response regulatory" evidence="7">
    <location>
        <begin position="2"/>
        <end position="116"/>
    </location>
</feature>
<dbReference type="SUPFAM" id="SSF46689">
    <property type="entry name" value="Homeodomain-like"/>
    <property type="match status" value="1"/>
</dbReference>
<evidence type="ECO:0000256" key="1">
    <source>
        <dbReference type="ARBA" id="ARBA00022741"/>
    </source>
</evidence>
<gene>
    <name evidence="8" type="ORF">SAMN06265339_1594</name>
</gene>
<evidence type="ECO:0000259" key="6">
    <source>
        <dbReference type="PROSITE" id="PS50045"/>
    </source>
</evidence>
<proteinExistence type="predicted"/>
<dbReference type="InterPro" id="IPR025943">
    <property type="entry name" value="Sigma_54_int_dom_ATP-bd_2"/>
</dbReference>
<evidence type="ECO:0000256" key="2">
    <source>
        <dbReference type="ARBA" id="ARBA00022840"/>
    </source>
</evidence>
<dbReference type="Pfam" id="PF00158">
    <property type="entry name" value="Sigma54_activat"/>
    <property type="match status" value="1"/>
</dbReference>
<dbReference type="Pfam" id="PF25601">
    <property type="entry name" value="AAA_lid_14"/>
    <property type="match status" value="1"/>
</dbReference>
<dbReference type="PROSITE" id="PS50045">
    <property type="entry name" value="SIGMA54_INTERACT_4"/>
    <property type="match status" value="1"/>
</dbReference>
<dbReference type="SMART" id="SM00448">
    <property type="entry name" value="REC"/>
    <property type="match status" value="1"/>
</dbReference>
<dbReference type="Gene3D" id="3.40.50.300">
    <property type="entry name" value="P-loop containing nucleotide triphosphate hydrolases"/>
    <property type="match status" value="1"/>
</dbReference>
<keyword evidence="9" id="KW-1185">Reference proteome</keyword>
<evidence type="ECO:0000259" key="7">
    <source>
        <dbReference type="PROSITE" id="PS50110"/>
    </source>
</evidence>
<feature type="modified residue" description="4-aspartylphosphate" evidence="5">
    <location>
        <position position="51"/>
    </location>
</feature>
<dbReference type="PRINTS" id="PR01590">
    <property type="entry name" value="HTHFIS"/>
</dbReference>
<dbReference type="Proteomes" id="UP001157911">
    <property type="component" value="Unassembled WGS sequence"/>
</dbReference>
<dbReference type="PROSITE" id="PS50110">
    <property type="entry name" value="RESPONSE_REGULATORY"/>
    <property type="match status" value="1"/>
</dbReference>
<dbReference type="InterPro" id="IPR011006">
    <property type="entry name" value="CheY-like_superfamily"/>
</dbReference>
<evidence type="ECO:0000313" key="9">
    <source>
        <dbReference type="Proteomes" id="UP001157911"/>
    </source>
</evidence>
<keyword evidence="5" id="KW-0597">Phosphoprotein</keyword>
<keyword evidence="1" id="KW-0547">Nucleotide-binding</keyword>
<sequence>MEALILEDERSLQEILKILLEEFSFNVTSAYTVEEAQNYLKSNFFDIALIDLRLPDGNGMEIAREIKKHSPETEIVIITAFASAETIKEAFELGVYDYIEKPFKLEDLRLIIRNLKDKVELKKQVGTSEIPQLIGKSPATEKLKETIRKIAPYDVNVLITGESGTGKEVVARAIHNLSNRNRKPFIAINCAALPSELLESELFGYKKGAFTGATKDKKGLIETANGGTLFLDEIGDMPIPLQAKLLRFLETKKFIPLGSTEEREVNVRIIAATNKNLKEEVKKGNFREDLFYRLSTIQIHIPPLRERKEDIPLLVDYFVKQLSKKYNKEIKRISQNFINYLMNQPLEGNVRELKNIVEREVIMCDDGILGKGVLSTETTSSLLPPLTEGGVNLKEILKNVEKEYLLKALELAGGKKTKAAELLGLTFREFRYRLSKLNKLPE</sequence>
<organism evidence="8 9">
    <name type="scientific">Desulfurobacterium pacificum</name>
    <dbReference type="NCBI Taxonomy" id="240166"/>
    <lineage>
        <taxon>Bacteria</taxon>
        <taxon>Pseudomonadati</taxon>
        <taxon>Aquificota</taxon>
        <taxon>Aquificia</taxon>
        <taxon>Desulfurobacteriales</taxon>
        <taxon>Desulfurobacteriaceae</taxon>
        <taxon>Desulfurobacterium</taxon>
    </lineage>
</organism>
<evidence type="ECO:0000256" key="3">
    <source>
        <dbReference type="ARBA" id="ARBA00023015"/>
    </source>
</evidence>
<dbReference type="InterPro" id="IPR002078">
    <property type="entry name" value="Sigma_54_int"/>
</dbReference>
<dbReference type="InterPro" id="IPR058031">
    <property type="entry name" value="AAA_lid_NorR"/>
</dbReference>
<dbReference type="PROSITE" id="PS00676">
    <property type="entry name" value="SIGMA54_INTERACT_2"/>
    <property type="match status" value="1"/>
</dbReference>
<evidence type="ECO:0000313" key="8">
    <source>
        <dbReference type="EMBL" id="SMP18469.1"/>
    </source>
</evidence>
<dbReference type="InterPro" id="IPR002197">
    <property type="entry name" value="HTH_Fis"/>
</dbReference>
<dbReference type="InterPro" id="IPR009057">
    <property type="entry name" value="Homeodomain-like_sf"/>
</dbReference>
<dbReference type="SMART" id="SM00382">
    <property type="entry name" value="AAA"/>
    <property type="match status" value="1"/>
</dbReference>
<reference evidence="8 9" key="1">
    <citation type="submission" date="2017-05" db="EMBL/GenBank/DDBJ databases">
        <authorList>
            <person name="Varghese N."/>
            <person name="Submissions S."/>
        </authorList>
    </citation>
    <scope>NUCLEOTIDE SEQUENCE [LARGE SCALE GENOMIC DNA]</scope>
    <source>
        <strain evidence="8 9">DSM 15522</strain>
    </source>
</reference>
<dbReference type="PANTHER" id="PTHR32071">
    <property type="entry name" value="TRANSCRIPTIONAL REGULATORY PROTEIN"/>
    <property type="match status" value="1"/>
</dbReference>
<dbReference type="Gene3D" id="1.10.10.60">
    <property type="entry name" value="Homeodomain-like"/>
    <property type="match status" value="1"/>
</dbReference>
<evidence type="ECO:0000256" key="4">
    <source>
        <dbReference type="ARBA" id="ARBA00023163"/>
    </source>
</evidence>
<dbReference type="InterPro" id="IPR001789">
    <property type="entry name" value="Sig_transdc_resp-reg_receiver"/>
</dbReference>
<name>A0ABY1NV91_9BACT</name>
<dbReference type="CDD" id="cd00156">
    <property type="entry name" value="REC"/>
    <property type="match status" value="1"/>
</dbReference>
<protein>
    <submittedName>
        <fullName evidence="8">Two-component system, NtrC family, response regulator PilR</fullName>
    </submittedName>
</protein>
<evidence type="ECO:0000256" key="5">
    <source>
        <dbReference type="PROSITE-ProRule" id="PRU00169"/>
    </source>
</evidence>
<comment type="caution">
    <text evidence="8">The sequence shown here is derived from an EMBL/GenBank/DDBJ whole genome shotgun (WGS) entry which is preliminary data.</text>
</comment>
<dbReference type="Gene3D" id="1.10.8.60">
    <property type="match status" value="1"/>
</dbReference>
<dbReference type="Pfam" id="PF02954">
    <property type="entry name" value="HTH_8"/>
    <property type="match status" value="1"/>
</dbReference>
<dbReference type="InterPro" id="IPR025662">
    <property type="entry name" value="Sigma_54_int_dom_ATP-bd_1"/>
</dbReference>
<dbReference type="InterPro" id="IPR027417">
    <property type="entry name" value="P-loop_NTPase"/>
</dbReference>
<dbReference type="PROSITE" id="PS00675">
    <property type="entry name" value="SIGMA54_INTERACT_1"/>
    <property type="match status" value="1"/>
</dbReference>
<dbReference type="EMBL" id="FXUB01000006">
    <property type="protein sequence ID" value="SMP18469.1"/>
    <property type="molecule type" value="Genomic_DNA"/>
</dbReference>
<dbReference type="Gene3D" id="3.40.50.2300">
    <property type="match status" value="1"/>
</dbReference>
<keyword evidence="3" id="KW-0805">Transcription regulation</keyword>
<dbReference type="SUPFAM" id="SSF52172">
    <property type="entry name" value="CheY-like"/>
    <property type="match status" value="1"/>
</dbReference>
<dbReference type="Pfam" id="PF00072">
    <property type="entry name" value="Response_reg"/>
    <property type="match status" value="1"/>
</dbReference>